<name>A0A173TSI0_9FIRM</name>
<dbReference type="EMBL" id="QRID01000003">
    <property type="protein sequence ID" value="RHG29996.1"/>
    <property type="molecule type" value="Genomic_DNA"/>
</dbReference>
<dbReference type="InterPro" id="IPR001173">
    <property type="entry name" value="Glyco_trans_2-like"/>
</dbReference>
<sequence length="314" mass="36627">MEETRSLAPVILFTYNRPEHTKRTIEALAANELAAETDLYVFSDAAKKDADKGKVQEIRDYVKSVQGFRQVELTAREQNYGLAKNVIEGVTAIVNKYGKVIVLEDDLVTNRYFLLFMNDGLDRYQNEQKVTGITGFSHFGDTFSYPCESYFNTLSGTSWSWATWSDRWKYFDADCDDWTDMVSDKKLRKAFNYDNTYDFYKIMKMQKTDEKTNSWAIRWYWTNFRKQGLILSPTKSLVSNEGWDGTGIHCGNEKGPVFDHKLMTDHRITEFPQEICEKPELHKAMKKALIHESQPNLIKRIYHVVFRKNYIGQA</sequence>
<evidence type="ECO:0000313" key="9">
    <source>
        <dbReference type="Proteomes" id="UP000283513"/>
    </source>
</evidence>
<dbReference type="RefSeq" id="WP_006856678.1">
    <property type="nucleotide sequence ID" value="NZ_CABIYH010000011.1"/>
</dbReference>
<dbReference type="OrthoDB" id="5180856at2"/>
<reference evidence="2 8" key="1">
    <citation type="submission" date="2015-09" db="EMBL/GenBank/DDBJ databases">
        <authorList>
            <consortium name="Pathogen Informatics"/>
        </authorList>
    </citation>
    <scope>NUCLEOTIDE SEQUENCE [LARGE SCALE GENOMIC DNA]</scope>
    <source>
        <strain evidence="2 8">2789STDY5834960</strain>
    </source>
</reference>
<dbReference type="Proteomes" id="UP000284465">
    <property type="component" value="Unassembled WGS sequence"/>
</dbReference>
<evidence type="ECO:0000313" key="10">
    <source>
        <dbReference type="Proteomes" id="UP000283586"/>
    </source>
</evidence>
<evidence type="ECO:0000313" key="2">
    <source>
        <dbReference type="EMBL" id="CUN05229.1"/>
    </source>
</evidence>
<dbReference type="AlphaFoldDB" id="A0A173TSI0"/>
<evidence type="ECO:0000313" key="4">
    <source>
        <dbReference type="EMBL" id="RHA67660.1"/>
    </source>
</evidence>
<feature type="domain" description="Glycosyltransferase 2-like" evidence="1">
    <location>
        <begin position="10"/>
        <end position="114"/>
    </location>
</feature>
<evidence type="ECO:0000313" key="11">
    <source>
        <dbReference type="Proteomes" id="UP000284051"/>
    </source>
</evidence>
<gene>
    <name evidence="6" type="ORF">DW264_04240</name>
    <name evidence="5" type="ORF">DW856_13410</name>
    <name evidence="4" type="ORF">DW927_08010</name>
    <name evidence="7" type="ORF">DWZ31_07640</name>
    <name evidence="2" type="ORF">ERS852572_01694</name>
    <name evidence="3" type="ORF">GMD50_10330</name>
</gene>
<dbReference type="GeneID" id="61432047"/>
<evidence type="ECO:0000313" key="12">
    <source>
        <dbReference type="Proteomes" id="UP000284465"/>
    </source>
</evidence>
<dbReference type="GO" id="GO:0016740">
    <property type="term" value="F:transferase activity"/>
    <property type="evidence" value="ECO:0007669"/>
    <property type="project" value="UniProtKB-KW"/>
</dbReference>
<evidence type="ECO:0000313" key="7">
    <source>
        <dbReference type="EMBL" id="RHN09301.1"/>
    </source>
</evidence>
<dbReference type="STRING" id="166486.ERS852572_01694"/>
<evidence type="ECO:0000313" key="5">
    <source>
        <dbReference type="EMBL" id="RHC15712.1"/>
    </source>
</evidence>
<dbReference type="EMBL" id="QSHO01000012">
    <property type="protein sequence ID" value="RHC15712.1"/>
    <property type="molecule type" value="Genomic_DNA"/>
</dbReference>
<dbReference type="EMBL" id="WNAJ01000011">
    <property type="protein sequence ID" value="MTR85450.1"/>
    <property type="molecule type" value="Genomic_DNA"/>
</dbReference>
<dbReference type="Pfam" id="PF00535">
    <property type="entry name" value="Glycos_transf_2"/>
    <property type="match status" value="1"/>
</dbReference>
<organism evidence="2 8">
    <name type="scientific">Roseburia intestinalis</name>
    <dbReference type="NCBI Taxonomy" id="166486"/>
    <lineage>
        <taxon>Bacteria</taxon>
        <taxon>Bacillati</taxon>
        <taxon>Bacillota</taxon>
        <taxon>Clostridia</taxon>
        <taxon>Lachnospirales</taxon>
        <taxon>Lachnospiraceae</taxon>
        <taxon>Roseburia</taxon>
    </lineage>
</organism>
<dbReference type="Proteomes" id="UP000284051">
    <property type="component" value="Unassembled WGS sequence"/>
</dbReference>
<accession>A0A173TSI0</accession>
<evidence type="ECO:0000313" key="6">
    <source>
        <dbReference type="EMBL" id="RHG29996.1"/>
    </source>
</evidence>
<dbReference type="Proteomes" id="UP000095350">
    <property type="component" value="Unassembled WGS sequence"/>
</dbReference>
<reference evidence="9 10" key="2">
    <citation type="submission" date="2018-08" db="EMBL/GenBank/DDBJ databases">
        <title>A genome reference for cultivated species of the human gut microbiota.</title>
        <authorList>
            <person name="Zou Y."/>
            <person name="Xue W."/>
            <person name="Luo G."/>
        </authorList>
    </citation>
    <scope>NUCLEOTIDE SEQUENCE [LARGE SCALE GENOMIC DNA]</scope>
    <source>
        <strain evidence="7 10">AF31-21AC</strain>
        <strain evidence="6 11">AM22-21LB</strain>
        <strain evidence="5 9">AM37-1AC</strain>
        <strain evidence="4 12">AM43-11</strain>
    </source>
</reference>
<evidence type="ECO:0000313" key="13">
    <source>
        <dbReference type="Proteomes" id="UP000478483"/>
    </source>
</evidence>
<dbReference type="Proteomes" id="UP000478483">
    <property type="component" value="Unassembled WGS sequence"/>
</dbReference>
<dbReference type="Proteomes" id="UP000283513">
    <property type="component" value="Unassembled WGS sequence"/>
</dbReference>
<reference evidence="3 13" key="3">
    <citation type="journal article" date="2019" name="Nat. Med.">
        <title>A library of human gut bacterial isolates paired with longitudinal multiomics data enables mechanistic microbiome research.</title>
        <authorList>
            <person name="Poyet M."/>
            <person name="Groussin M."/>
            <person name="Gibbons S.M."/>
            <person name="Avila-Pacheco J."/>
            <person name="Jiang X."/>
            <person name="Kearney S.M."/>
            <person name="Perrotta A.R."/>
            <person name="Berdy B."/>
            <person name="Zhao S."/>
            <person name="Lieberman T.D."/>
            <person name="Swanson P.K."/>
            <person name="Smith M."/>
            <person name="Roesemann S."/>
            <person name="Alexander J.E."/>
            <person name="Rich S.A."/>
            <person name="Livny J."/>
            <person name="Vlamakis H."/>
            <person name="Clish C."/>
            <person name="Bullock K."/>
            <person name="Deik A."/>
            <person name="Scott J."/>
            <person name="Pierce K.A."/>
            <person name="Xavier R.J."/>
            <person name="Alm E.J."/>
        </authorList>
    </citation>
    <scope>NUCLEOTIDE SEQUENCE [LARGE SCALE GENOMIC DNA]</scope>
    <source>
        <strain evidence="3 13">BIOML-A1</strain>
    </source>
</reference>
<dbReference type="Proteomes" id="UP000283586">
    <property type="component" value="Unassembled WGS sequence"/>
</dbReference>
<dbReference type="PaxDb" id="166486-ERS852572_01694"/>
<dbReference type="EMBL" id="CYXZ01000011">
    <property type="protein sequence ID" value="CUN05229.1"/>
    <property type="molecule type" value="Genomic_DNA"/>
</dbReference>
<dbReference type="InterPro" id="IPR029044">
    <property type="entry name" value="Nucleotide-diphossugar_trans"/>
</dbReference>
<keyword evidence="3" id="KW-0808">Transferase</keyword>
<dbReference type="SUPFAM" id="SSF53448">
    <property type="entry name" value="Nucleotide-diphospho-sugar transferases"/>
    <property type="match status" value="1"/>
</dbReference>
<dbReference type="EMBL" id="QSFP01000007">
    <property type="protein sequence ID" value="RHA67660.1"/>
    <property type="molecule type" value="Genomic_DNA"/>
</dbReference>
<proteinExistence type="predicted"/>
<dbReference type="EMBL" id="QRQN01000007">
    <property type="protein sequence ID" value="RHN09301.1"/>
    <property type="molecule type" value="Genomic_DNA"/>
</dbReference>
<evidence type="ECO:0000313" key="8">
    <source>
        <dbReference type="Proteomes" id="UP000095350"/>
    </source>
</evidence>
<evidence type="ECO:0000313" key="3">
    <source>
        <dbReference type="EMBL" id="MTR85450.1"/>
    </source>
</evidence>
<protein>
    <submittedName>
        <fullName evidence="3">Glycosyltransferase</fullName>
    </submittedName>
</protein>
<evidence type="ECO:0000259" key="1">
    <source>
        <dbReference type="Pfam" id="PF00535"/>
    </source>
</evidence>
<dbReference type="Gene3D" id="3.90.550.10">
    <property type="entry name" value="Spore Coat Polysaccharide Biosynthesis Protein SpsA, Chain A"/>
    <property type="match status" value="1"/>
</dbReference>